<dbReference type="InterPro" id="IPR020846">
    <property type="entry name" value="MFS_dom"/>
</dbReference>
<feature type="compositionally biased region" description="Gly residues" evidence="15">
    <location>
        <begin position="1145"/>
        <end position="1157"/>
    </location>
</feature>
<dbReference type="CDD" id="cd11774">
    <property type="entry name" value="SH3_Sla1p_2"/>
    <property type="match status" value="1"/>
</dbReference>
<feature type="transmembrane region" description="Helical" evidence="16">
    <location>
        <begin position="177"/>
        <end position="198"/>
    </location>
</feature>
<feature type="domain" description="SH3" evidence="17">
    <location>
        <begin position="812"/>
        <end position="874"/>
    </location>
</feature>
<evidence type="ECO:0000256" key="9">
    <source>
        <dbReference type="ARBA" id="ARBA00022583"/>
    </source>
</evidence>
<evidence type="ECO:0000256" key="11">
    <source>
        <dbReference type="ARBA" id="ARBA00022737"/>
    </source>
</evidence>
<feature type="transmembrane region" description="Helical" evidence="16">
    <location>
        <begin position="284"/>
        <end position="308"/>
    </location>
</feature>
<evidence type="ECO:0000256" key="8">
    <source>
        <dbReference type="ARBA" id="ARBA00022490"/>
    </source>
</evidence>
<evidence type="ECO:0000256" key="3">
    <source>
        <dbReference type="ARBA" id="ARBA00004496"/>
    </source>
</evidence>
<dbReference type="InterPro" id="IPR036028">
    <property type="entry name" value="SH3-like_dom_sf"/>
</dbReference>
<evidence type="ECO:0000256" key="5">
    <source>
        <dbReference type="ARBA" id="ARBA00020357"/>
    </source>
</evidence>
<dbReference type="InterPro" id="IPR056996">
    <property type="entry name" value="PH_SLA1"/>
</dbReference>
<dbReference type="GO" id="GO:0043130">
    <property type="term" value="F:ubiquitin binding"/>
    <property type="evidence" value="ECO:0007669"/>
    <property type="project" value="InterPro"/>
</dbReference>
<dbReference type="InterPro" id="IPR001452">
    <property type="entry name" value="SH3_domain"/>
</dbReference>
<feature type="compositionally biased region" description="Basic and acidic residues" evidence="15">
    <location>
        <begin position="1178"/>
        <end position="1195"/>
    </location>
</feature>
<dbReference type="SUPFAM" id="SSF103473">
    <property type="entry name" value="MFS general substrate transporter"/>
    <property type="match status" value="1"/>
</dbReference>
<dbReference type="SUPFAM" id="SSF50044">
    <property type="entry name" value="SH3-domain"/>
    <property type="match status" value="3"/>
</dbReference>
<feature type="transmembrane region" description="Helical" evidence="16">
    <location>
        <begin position="328"/>
        <end position="345"/>
    </location>
</feature>
<feature type="transmembrane region" description="Helical" evidence="16">
    <location>
        <begin position="143"/>
        <end position="165"/>
    </location>
</feature>
<feature type="compositionally biased region" description="Polar residues" evidence="15">
    <location>
        <begin position="1502"/>
        <end position="1520"/>
    </location>
</feature>
<comment type="caution">
    <text evidence="19">The sequence shown here is derived from an EMBL/GenBank/DDBJ whole genome shotgun (WGS) entry which is preliminary data.</text>
</comment>
<feature type="domain" description="Major facilitator superfamily (MFS) profile" evidence="18">
    <location>
        <begin position="50"/>
        <end position="463"/>
    </location>
</feature>
<evidence type="ECO:0000256" key="1">
    <source>
        <dbReference type="ARBA" id="ARBA00004141"/>
    </source>
</evidence>
<dbReference type="PANTHER" id="PTHR43791">
    <property type="entry name" value="PERMEASE-RELATED"/>
    <property type="match status" value="1"/>
</dbReference>
<sequence>MTKGPPSQTSEEESVREIQDDEQEAIATRERVRLENEWKSSIRMKVDLRLCSIAGILCSLNLLDSGVISSASVTSMLSDLELNVGNRYSVSIFIFTIASIAFQLPSTIAVRTFGPRIWFAFITFCFGIITLCTAFVQTWRQMIAMRILLGIAMSGVYPGLTVLIGAWYTRKEQQLRFAFMQSGEVMVLATGSIVNFGLNQLNGRGGLKGWQWMFVVQGSITAFIGILTYWWMVDFPENSHQSFHFLDKSESEVASARIQNDRGDVKADSFAWSKVFVHAKDPKVYGFCVLYFLQNLVSTSMSYFLPIILQGGMGFSTNKSILLSAPPYYYAVIPAILSSIVGDKFQLRGPIIVFNCVTLIIGFCMFGFADQVTVRYIGTYLATGAYVANWAAMATYSQSNIVGQWKRVFTAAVVTAFNGAGGIAGSFIVRQQESPRYITAIWSDNEIALNEGDVLMVLEKSSDDDWWKAKKKGREDEEEEPEGLIPNNYVEEAAPISKAKALYDYDRQTDEELSFKEDAVLDVYDITDPDWTLVGEGGSYGFAPANYIELTKGGAAPAAPALASPPLPSRPSAPAAPDSDDEQPPTPDSPPRQSPAAALAGIIQKKSEQTAPRSTISPPPNVNARAGRRVQFTPEESDEEAPPPRLPQRPPSEQFSPPTQYASARSPSPELRSPPARSVTFDQYDRDEQPPTPVSGGGYHLYNIYEYITQPGKNKKMPMTLGINIPKGMIMIAPEKSRDGPQQEWTAEKMEYYSQEGKHVFLELKQPSKSVDFHCGAKDTATEITSALGELAGAAKGAGLREVLAAGSGNSNVQKKGVMLFDFMAQGDDEVTVGLGDDIVVLDDSASDEWWKVRRLKNGKEGVVPANYVEVRETVPISAPAAQIARTGTNAGRSRVDQNRREEEELARQASRQKRDSEARTDQVGPGLHLPSRNSSLLQTNVDHRRTSQRSSKRDSSAKDTSSAKSSSKPDSSKVRIWTDRSGSFKVEAQFILMKGGKIHLHKVNGVKIAVPVTKMSVEDLEYVERVTGESLDDDKPLSDLKRRSTQRAKEPAPRSPSGLTVEKKPDYDWFDFFLKCGVNPQICERYAQAFHKDQMGEENMPDITPALLRTLGLKEGDILRVTKYLESKYGSKRGVSFAEDGGEEGSSGGLFSGPGGALRNNTRKGRPAPPVQTSDVVDPKAFEQKTDDAVKKPTDATPTPLASAPKPEKQVEGFEDNAWDVKPSRSASVSAPPPASSPPPAQTTAAAAAPAPKPPALTGSMNDLSLLDMPALKPELIAQPTPPAPAPQPQAAQPAPAPLQQAQPTGAAPSLFDQVAAIKALTQPQNLAPPRMRPQPPQQQNMSGVLAPPPQRSSSAPQNPQQSAFGPPPPLQPQLTGYNPNMLAQVAPPGQSLQDLQNLQNLQRMQQQQMTGMPQQNGFGFQQNGIMPQPTGYNSMSPPPQMPQQTGFAPFQQPMQTGFQQPMQTGFQQPMQTGFQPGFQQQNGSPFADPPRAPFQPLPSQPTGYNTFQPSPLNPQATGINRFLPPAIQPQPTGFGQSPPPMPPMPPMPSMPTAQPLVPQKTGPPPPIRFGVQPAKKLTPQPTGRASLANATPQNPFGF</sequence>
<feature type="compositionally biased region" description="Basic and acidic residues" evidence="15">
    <location>
        <begin position="1032"/>
        <end position="1053"/>
    </location>
</feature>
<feature type="region of interest" description="Disordered" evidence="15">
    <location>
        <begin position="557"/>
        <end position="697"/>
    </location>
</feature>
<evidence type="ECO:0000256" key="6">
    <source>
        <dbReference type="ARBA" id="ARBA00022443"/>
    </source>
</evidence>
<feature type="transmembrane region" description="Helical" evidence="16">
    <location>
        <begin position="88"/>
        <end position="110"/>
    </location>
</feature>
<feature type="compositionally biased region" description="Basic and acidic residues" evidence="15">
    <location>
        <begin position="942"/>
        <end position="958"/>
    </location>
</feature>
<dbReference type="Proteomes" id="UP000813461">
    <property type="component" value="Unassembled WGS sequence"/>
</dbReference>
<dbReference type="PANTHER" id="PTHR43791:SF58">
    <property type="entry name" value="TRANSPORTER, PUTATIVE (AFU_ORTHOLOGUE AFUA_8G04470)-RELATED"/>
    <property type="match status" value="1"/>
</dbReference>
<dbReference type="FunFam" id="2.30.30.40:FF:000256">
    <property type="entry name" value="Actin cytoskeleton-regulatory complex protein SLA1"/>
    <property type="match status" value="1"/>
</dbReference>
<feature type="region of interest" description="Disordered" evidence="15">
    <location>
        <begin position="1140"/>
        <end position="1385"/>
    </location>
</feature>
<dbReference type="GO" id="GO:0042802">
    <property type="term" value="F:identical protein binding"/>
    <property type="evidence" value="ECO:0007669"/>
    <property type="project" value="InterPro"/>
</dbReference>
<dbReference type="PRINTS" id="PR00452">
    <property type="entry name" value="SH3DOMAIN"/>
</dbReference>
<feature type="compositionally biased region" description="Polar residues" evidence="15">
    <location>
        <begin position="932"/>
        <end position="941"/>
    </location>
</feature>
<feature type="compositionally biased region" description="Polar residues" evidence="15">
    <location>
        <begin position="1472"/>
        <end position="1486"/>
    </location>
</feature>
<dbReference type="InterPro" id="IPR011701">
    <property type="entry name" value="MFS"/>
</dbReference>
<keyword evidence="13 16" id="KW-0472">Membrane</keyword>
<comment type="subcellular location">
    <subcellularLocation>
        <location evidence="3">Cytoplasm</location>
    </subcellularLocation>
    <subcellularLocation>
        <location evidence="1">Membrane</location>
        <topology evidence="1">Multi-pass membrane protein</topology>
    </subcellularLocation>
    <subcellularLocation>
        <location evidence="2">Membrane</location>
        <topology evidence="2">Peripheral membrane protein</topology>
    </subcellularLocation>
</comment>
<dbReference type="InterPro" id="IPR035821">
    <property type="entry name" value="Sla1_SH3_3"/>
</dbReference>
<evidence type="ECO:0000256" key="7">
    <source>
        <dbReference type="ARBA" id="ARBA00022448"/>
    </source>
</evidence>
<feature type="compositionally biased region" description="Low complexity" evidence="15">
    <location>
        <begin position="959"/>
        <end position="970"/>
    </location>
</feature>
<evidence type="ECO:0000313" key="20">
    <source>
        <dbReference type="Proteomes" id="UP000813461"/>
    </source>
</evidence>
<comment type="similarity">
    <text evidence="4">Belongs to the SLA1 family.</text>
</comment>
<feature type="compositionally biased region" description="Polar residues" evidence="15">
    <location>
        <begin position="653"/>
        <end position="666"/>
    </location>
</feature>
<organism evidence="19 20">
    <name type="scientific">Paraphoma chrysanthemicola</name>
    <dbReference type="NCBI Taxonomy" id="798071"/>
    <lineage>
        <taxon>Eukaryota</taxon>
        <taxon>Fungi</taxon>
        <taxon>Dikarya</taxon>
        <taxon>Ascomycota</taxon>
        <taxon>Pezizomycotina</taxon>
        <taxon>Dothideomycetes</taxon>
        <taxon>Pleosporomycetidae</taxon>
        <taxon>Pleosporales</taxon>
        <taxon>Pleosporineae</taxon>
        <taxon>Phaeosphaeriaceae</taxon>
        <taxon>Paraphoma</taxon>
    </lineage>
</organism>
<keyword evidence="6 14" id="KW-0728">SH3 domain</keyword>
<dbReference type="Gene3D" id="2.30.30.700">
    <property type="entry name" value="SLA1 homology domain 1"/>
    <property type="match status" value="1"/>
</dbReference>
<dbReference type="GO" id="GO:0008092">
    <property type="term" value="F:cytoskeletal protein binding"/>
    <property type="evidence" value="ECO:0007669"/>
    <property type="project" value="InterPro"/>
</dbReference>
<accession>A0A8K0R4L3</accession>
<evidence type="ECO:0000256" key="15">
    <source>
        <dbReference type="SAM" id="MobiDB-lite"/>
    </source>
</evidence>
<feature type="compositionally biased region" description="Pro residues" evidence="15">
    <location>
        <begin position="1489"/>
        <end position="1501"/>
    </location>
</feature>
<evidence type="ECO:0000256" key="4">
    <source>
        <dbReference type="ARBA" id="ARBA00007948"/>
    </source>
</evidence>
<reference evidence="19" key="1">
    <citation type="journal article" date="2021" name="Nat. Commun.">
        <title>Genetic determinants of endophytism in the Arabidopsis root mycobiome.</title>
        <authorList>
            <person name="Mesny F."/>
            <person name="Miyauchi S."/>
            <person name="Thiergart T."/>
            <person name="Pickel B."/>
            <person name="Atanasova L."/>
            <person name="Karlsson M."/>
            <person name="Huettel B."/>
            <person name="Barry K.W."/>
            <person name="Haridas S."/>
            <person name="Chen C."/>
            <person name="Bauer D."/>
            <person name="Andreopoulos W."/>
            <person name="Pangilinan J."/>
            <person name="LaButti K."/>
            <person name="Riley R."/>
            <person name="Lipzen A."/>
            <person name="Clum A."/>
            <person name="Drula E."/>
            <person name="Henrissat B."/>
            <person name="Kohler A."/>
            <person name="Grigoriev I.V."/>
            <person name="Martin F.M."/>
            <person name="Hacquard S."/>
        </authorList>
    </citation>
    <scope>NUCLEOTIDE SEQUENCE</scope>
    <source>
        <strain evidence="19">MPI-SDFR-AT-0120</strain>
    </source>
</reference>
<dbReference type="Gene3D" id="1.20.1250.20">
    <property type="entry name" value="MFS general substrate transporter like domains"/>
    <property type="match status" value="1"/>
</dbReference>
<feature type="transmembrane region" description="Helical" evidence="16">
    <location>
        <begin position="117"/>
        <end position="137"/>
    </location>
</feature>
<feature type="transmembrane region" description="Helical" evidence="16">
    <location>
        <begin position="408"/>
        <end position="429"/>
    </location>
</feature>
<feature type="region of interest" description="Disordered" evidence="15">
    <location>
        <begin position="1032"/>
        <end position="1061"/>
    </location>
</feature>
<dbReference type="Gene3D" id="1.10.150.50">
    <property type="entry name" value="Transcription Factor, Ets-1"/>
    <property type="match status" value="1"/>
</dbReference>
<feature type="transmembrane region" description="Helical" evidence="16">
    <location>
        <begin position="210"/>
        <end position="232"/>
    </location>
</feature>
<keyword evidence="8" id="KW-0963">Cytoplasm</keyword>
<evidence type="ECO:0000256" key="16">
    <source>
        <dbReference type="SAM" id="Phobius"/>
    </source>
</evidence>
<feature type="region of interest" description="Disordered" evidence="15">
    <location>
        <begin position="882"/>
        <end position="975"/>
    </location>
</feature>
<protein>
    <recommendedName>
        <fullName evidence="5">Actin cytoskeleton-regulatory complex protein SLA1</fullName>
    </recommendedName>
</protein>
<dbReference type="Gene3D" id="2.30.30.40">
    <property type="entry name" value="SH3 Domains"/>
    <property type="match status" value="3"/>
</dbReference>
<feature type="compositionally biased region" description="Basic and acidic residues" evidence="15">
    <location>
        <begin position="894"/>
        <end position="921"/>
    </location>
</feature>
<evidence type="ECO:0000259" key="18">
    <source>
        <dbReference type="PROSITE" id="PS50850"/>
    </source>
</evidence>
<dbReference type="CDD" id="cd11775">
    <property type="entry name" value="SH3_Sla1p_3"/>
    <property type="match status" value="1"/>
</dbReference>
<keyword evidence="12 16" id="KW-1133">Transmembrane helix</keyword>
<feature type="compositionally biased region" description="Pro residues" evidence="15">
    <location>
        <begin position="1539"/>
        <end position="1551"/>
    </location>
</feature>
<keyword evidence="7" id="KW-0813">Transport</keyword>
<dbReference type="EMBL" id="JAGMVJ010000010">
    <property type="protein sequence ID" value="KAH7086971.1"/>
    <property type="molecule type" value="Genomic_DNA"/>
</dbReference>
<dbReference type="FunFam" id="2.30.30.700:FF:000001">
    <property type="entry name" value="Actin cytoskeleton-regulatory complex protein SLA1"/>
    <property type="match status" value="1"/>
</dbReference>
<dbReference type="GO" id="GO:0030674">
    <property type="term" value="F:protein-macromolecule adaptor activity"/>
    <property type="evidence" value="ECO:0007669"/>
    <property type="project" value="InterPro"/>
</dbReference>
<dbReference type="GO" id="GO:0005737">
    <property type="term" value="C:cytoplasm"/>
    <property type="evidence" value="ECO:0007669"/>
    <property type="project" value="UniProtKB-SubCell"/>
</dbReference>
<dbReference type="GO" id="GO:0006897">
    <property type="term" value="P:endocytosis"/>
    <property type="evidence" value="ECO:0007669"/>
    <property type="project" value="UniProtKB-KW"/>
</dbReference>
<dbReference type="InterPro" id="IPR013761">
    <property type="entry name" value="SAM/pointed_sf"/>
</dbReference>
<feature type="transmembrane region" description="Helical" evidence="16">
    <location>
        <begin position="352"/>
        <end position="369"/>
    </location>
</feature>
<dbReference type="PROSITE" id="PS50002">
    <property type="entry name" value="SH3"/>
    <property type="match status" value="2"/>
</dbReference>
<dbReference type="PROSITE" id="PS50850">
    <property type="entry name" value="MFS"/>
    <property type="match status" value="1"/>
</dbReference>
<dbReference type="Pfam" id="PF00018">
    <property type="entry name" value="SH3_1"/>
    <property type="match status" value="1"/>
</dbReference>
<feature type="compositionally biased region" description="Low complexity" evidence="15">
    <location>
        <begin position="1290"/>
        <end position="1310"/>
    </location>
</feature>
<gene>
    <name evidence="19" type="ORF">FB567DRAFT_569947</name>
</gene>
<evidence type="ECO:0000256" key="2">
    <source>
        <dbReference type="ARBA" id="ARBA00004170"/>
    </source>
</evidence>
<feature type="transmembrane region" description="Helical" evidence="16">
    <location>
        <begin position="375"/>
        <end position="396"/>
    </location>
</feature>
<dbReference type="Pfam" id="PF08226">
    <property type="entry name" value="DUF1720"/>
    <property type="match status" value="1"/>
</dbReference>
<evidence type="ECO:0000256" key="14">
    <source>
        <dbReference type="PROSITE-ProRule" id="PRU00192"/>
    </source>
</evidence>
<dbReference type="Pfam" id="PF03983">
    <property type="entry name" value="SHD1"/>
    <property type="match status" value="1"/>
</dbReference>
<dbReference type="OrthoDB" id="26539at2759"/>
<feature type="region of interest" description="Disordered" evidence="15">
    <location>
        <begin position="1"/>
        <end position="21"/>
    </location>
</feature>
<feature type="region of interest" description="Disordered" evidence="15">
    <location>
        <begin position="1472"/>
        <end position="1600"/>
    </location>
</feature>
<evidence type="ECO:0000313" key="19">
    <source>
        <dbReference type="EMBL" id="KAH7086971.1"/>
    </source>
</evidence>
<keyword evidence="10 16" id="KW-0812">Transmembrane</keyword>
<keyword evidence="20" id="KW-1185">Reference proteome</keyword>
<dbReference type="Pfam" id="PF07653">
    <property type="entry name" value="SH3_2"/>
    <property type="match status" value="1"/>
</dbReference>
<feature type="compositionally biased region" description="Low complexity" evidence="15">
    <location>
        <begin position="1353"/>
        <end position="1365"/>
    </location>
</feature>
<feature type="compositionally biased region" description="Polar residues" evidence="15">
    <location>
        <begin position="1581"/>
        <end position="1600"/>
    </location>
</feature>
<dbReference type="Pfam" id="PF24081">
    <property type="entry name" value="PH_SLA1"/>
    <property type="match status" value="1"/>
</dbReference>
<feature type="transmembrane region" description="Helical" evidence="16">
    <location>
        <begin position="48"/>
        <end position="68"/>
    </location>
</feature>
<evidence type="ECO:0000259" key="17">
    <source>
        <dbReference type="PROSITE" id="PS50002"/>
    </source>
</evidence>
<feature type="domain" description="SH3" evidence="17">
    <location>
        <begin position="494"/>
        <end position="553"/>
    </location>
</feature>
<feature type="compositionally biased region" description="Pro residues" evidence="15">
    <location>
        <begin position="1232"/>
        <end position="1242"/>
    </location>
</feature>
<evidence type="ECO:0000256" key="13">
    <source>
        <dbReference type="ARBA" id="ARBA00023136"/>
    </source>
</evidence>
<name>A0A8K0R4L3_9PLEO</name>
<dbReference type="Pfam" id="PF14604">
    <property type="entry name" value="SH3_9"/>
    <property type="match status" value="1"/>
</dbReference>
<proteinExistence type="inferred from homology"/>
<dbReference type="GO" id="GO:0016020">
    <property type="term" value="C:membrane"/>
    <property type="evidence" value="ECO:0007669"/>
    <property type="project" value="UniProtKB-SubCell"/>
</dbReference>
<dbReference type="InterPro" id="IPR007131">
    <property type="entry name" value="SHD1"/>
</dbReference>
<dbReference type="SMART" id="SM00326">
    <property type="entry name" value="SH3"/>
    <property type="match status" value="3"/>
</dbReference>
<keyword evidence="11" id="KW-0677">Repeat</keyword>
<dbReference type="GO" id="GO:0022857">
    <property type="term" value="F:transmembrane transporter activity"/>
    <property type="evidence" value="ECO:0007669"/>
    <property type="project" value="InterPro"/>
</dbReference>
<feature type="compositionally biased region" description="Pro residues" evidence="15">
    <location>
        <begin position="584"/>
        <end position="593"/>
    </location>
</feature>
<evidence type="ECO:0000256" key="10">
    <source>
        <dbReference type="ARBA" id="ARBA00022692"/>
    </source>
</evidence>
<keyword evidence="9" id="KW-0254">Endocytosis</keyword>
<dbReference type="InterPro" id="IPR036259">
    <property type="entry name" value="MFS_trans_sf"/>
</dbReference>
<dbReference type="InterPro" id="IPR013182">
    <property type="entry name" value="DUF1720"/>
</dbReference>
<evidence type="ECO:0000256" key="12">
    <source>
        <dbReference type="ARBA" id="ARBA00022989"/>
    </source>
</evidence>
<dbReference type="Pfam" id="PF07690">
    <property type="entry name" value="MFS_1"/>
    <property type="match status" value="1"/>
</dbReference>